<comment type="similarity">
    <text evidence="1">Belongs to the ADP-ribosylglycohydrolase family.</text>
</comment>
<feature type="binding site" evidence="3">
    <location>
        <position position="52"/>
    </location>
    <ligand>
        <name>Mg(2+)</name>
        <dbReference type="ChEBI" id="CHEBI:18420"/>
        <label>1</label>
    </ligand>
</feature>
<dbReference type="STRING" id="1921764.BSR28_02210"/>
<dbReference type="Gene3D" id="1.10.4080.10">
    <property type="entry name" value="ADP-ribosylation/Crystallin J1"/>
    <property type="match status" value="1"/>
</dbReference>
<evidence type="ECO:0000313" key="5">
    <source>
        <dbReference type="Proteomes" id="UP000186785"/>
    </source>
</evidence>
<dbReference type="Proteomes" id="UP000186785">
    <property type="component" value="Unassembled WGS sequence"/>
</dbReference>
<evidence type="ECO:0000313" key="4">
    <source>
        <dbReference type="EMBL" id="OKL49440.1"/>
    </source>
</evidence>
<accession>A0A1Q5PPR6</accession>
<feature type="binding site" evidence="3">
    <location>
        <position position="286"/>
    </location>
    <ligand>
        <name>Mg(2+)</name>
        <dbReference type="ChEBI" id="CHEBI:18420"/>
        <label>1</label>
    </ligand>
</feature>
<protein>
    <recommendedName>
        <fullName evidence="6">ADP-ribosylglycohydrolase family protein</fullName>
    </recommendedName>
</protein>
<evidence type="ECO:0008006" key="6">
    <source>
        <dbReference type="Google" id="ProtNLM"/>
    </source>
</evidence>
<feature type="binding site" evidence="3">
    <location>
        <position position="51"/>
    </location>
    <ligand>
        <name>Mg(2+)</name>
        <dbReference type="ChEBI" id="CHEBI:18420"/>
        <label>1</label>
    </ligand>
</feature>
<comment type="caution">
    <text evidence="4">The sequence shown here is derived from an EMBL/GenBank/DDBJ whole genome shotgun (WGS) entry which is preliminary data.</text>
</comment>
<reference evidence="4 5" key="1">
    <citation type="submission" date="2016-11" db="EMBL/GenBank/DDBJ databases">
        <title>Actinomyces gypaetusis sp. nov. isolated from the vulture Gypaetus barbatus in Qinghai Tibet Plateau China.</title>
        <authorList>
            <person name="Meng X."/>
        </authorList>
    </citation>
    <scope>NUCLEOTIDE SEQUENCE [LARGE SCALE GENOMIC DNA]</scope>
    <source>
        <strain evidence="4 5">VUL4_2</strain>
    </source>
</reference>
<feature type="binding site" evidence="3">
    <location>
        <position position="285"/>
    </location>
    <ligand>
        <name>Mg(2+)</name>
        <dbReference type="ChEBI" id="CHEBI:18420"/>
        <label>1</label>
    </ligand>
</feature>
<dbReference type="AlphaFoldDB" id="A0A1Q5PPR6"/>
<gene>
    <name evidence="4" type="ORF">BSR29_00270</name>
</gene>
<comment type="cofactor">
    <cofactor evidence="3">
        <name>Mg(2+)</name>
        <dbReference type="ChEBI" id="CHEBI:18420"/>
    </cofactor>
    <text evidence="3">Binds 2 magnesium ions per subunit.</text>
</comment>
<dbReference type="SUPFAM" id="SSF101478">
    <property type="entry name" value="ADP-ribosylglycohydrolase"/>
    <property type="match status" value="1"/>
</dbReference>
<keyword evidence="2" id="KW-0378">Hydrolase</keyword>
<name>A0A1Q5PPR6_9ACTO</name>
<organism evidence="4 5">
    <name type="scientific">Boudabousia liubingyangii</name>
    <dbReference type="NCBI Taxonomy" id="1921764"/>
    <lineage>
        <taxon>Bacteria</taxon>
        <taxon>Bacillati</taxon>
        <taxon>Actinomycetota</taxon>
        <taxon>Actinomycetes</taxon>
        <taxon>Actinomycetales</taxon>
        <taxon>Actinomycetaceae</taxon>
        <taxon>Boudabousia</taxon>
    </lineage>
</organism>
<dbReference type="PANTHER" id="PTHR16222:SF24">
    <property type="entry name" value="ADP-RIBOSYLHYDROLASE ARH3"/>
    <property type="match status" value="1"/>
</dbReference>
<evidence type="ECO:0000256" key="2">
    <source>
        <dbReference type="ARBA" id="ARBA00022801"/>
    </source>
</evidence>
<dbReference type="InterPro" id="IPR036705">
    <property type="entry name" value="Ribosyl_crysJ1_sf"/>
</dbReference>
<keyword evidence="3" id="KW-0479">Metal-binding</keyword>
<dbReference type="EMBL" id="MQSV01000001">
    <property type="protein sequence ID" value="OKL49440.1"/>
    <property type="molecule type" value="Genomic_DNA"/>
</dbReference>
<proteinExistence type="inferred from homology"/>
<evidence type="ECO:0000256" key="3">
    <source>
        <dbReference type="PIRSR" id="PIRSR605502-1"/>
    </source>
</evidence>
<dbReference type="InterPro" id="IPR050792">
    <property type="entry name" value="ADP-ribosylglycohydrolase"/>
</dbReference>
<evidence type="ECO:0000256" key="1">
    <source>
        <dbReference type="ARBA" id="ARBA00010702"/>
    </source>
</evidence>
<dbReference type="InterPro" id="IPR005502">
    <property type="entry name" value="Ribosyl_crysJ1"/>
</dbReference>
<keyword evidence="3" id="KW-0460">Magnesium</keyword>
<keyword evidence="5" id="KW-1185">Reference proteome</keyword>
<dbReference type="Pfam" id="PF03747">
    <property type="entry name" value="ADP_ribosyl_GH"/>
    <property type="match status" value="1"/>
</dbReference>
<dbReference type="GO" id="GO:0016787">
    <property type="term" value="F:hydrolase activity"/>
    <property type="evidence" value="ECO:0007669"/>
    <property type="project" value="UniProtKB-KW"/>
</dbReference>
<feature type="binding site" evidence="3">
    <location>
        <position position="283"/>
    </location>
    <ligand>
        <name>Mg(2+)</name>
        <dbReference type="ChEBI" id="CHEBI:18420"/>
        <label>1</label>
    </ligand>
</feature>
<dbReference type="GO" id="GO:0046872">
    <property type="term" value="F:metal ion binding"/>
    <property type="evidence" value="ECO:0007669"/>
    <property type="project" value="UniProtKB-KW"/>
</dbReference>
<sequence>MLLDRAGGALLGLACGDALGVPYELAPRPAVDQPLSMSGGGLGNYQPGEWSDETQLAVCLAEVTAAGGDLRQDAGLNAFASRLFAWYRTRKGRDLGLFMSPLLAWACGDGRDTPDPTLPASQRLAMSAAHLGPMRRHSPGGEVLALAPVLALAYLGDEGAAADAAAEVGTLLTADPDSVSGLVYFTALIRRAVLADPSEPWFSRLDFSGALEALPVENRMVWQGLASDALARYFQPPRDNSALPAALSAALGAVGATRWETQSDPLLNPFKVALEAAVRNGGDTDTVAALTGALMGAACGQAQIPAAWLREVHGWPGLDSEGLADLGRATALIAFTEGGPAQALRALETLEALAQVQQLTAD</sequence>
<dbReference type="PANTHER" id="PTHR16222">
    <property type="entry name" value="ADP-RIBOSYLGLYCOHYDROLASE"/>
    <property type="match status" value="1"/>
</dbReference>